<reference evidence="4" key="1">
    <citation type="submission" date="2019-03" db="EMBL/GenBank/DDBJ databases">
        <title>Aquabacterium pictum sp.nov., the first bacteriochlorophyll a-containing freshwater bacterium in the genus Aquabacterium of the class Betaproteobacteria.</title>
        <authorList>
            <person name="Hirose S."/>
            <person name="Tank M."/>
            <person name="Hara E."/>
            <person name="Tamaki H."/>
            <person name="Takaichi S."/>
            <person name="Haruta S."/>
            <person name="Hanada S."/>
        </authorList>
    </citation>
    <scope>NUCLEOTIDE SEQUENCE [LARGE SCALE GENOMIC DNA]</scope>
    <source>
        <strain evidence="4">W35</strain>
    </source>
</reference>
<dbReference type="Pfam" id="PF03432">
    <property type="entry name" value="Relaxase"/>
    <property type="match status" value="1"/>
</dbReference>
<organism evidence="3 4">
    <name type="scientific">Pseudaquabacterium pictum</name>
    <dbReference type="NCBI Taxonomy" id="2315236"/>
    <lineage>
        <taxon>Bacteria</taxon>
        <taxon>Pseudomonadati</taxon>
        <taxon>Pseudomonadota</taxon>
        <taxon>Betaproteobacteria</taxon>
        <taxon>Burkholderiales</taxon>
        <taxon>Sphaerotilaceae</taxon>
        <taxon>Pseudaquabacterium</taxon>
    </lineage>
</organism>
<feature type="compositionally biased region" description="Basic and acidic residues" evidence="1">
    <location>
        <begin position="359"/>
        <end position="368"/>
    </location>
</feature>
<dbReference type="AlphaFoldDB" id="A0A480AV45"/>
<comment type="caution">
    <text evidence="3">The sequence shown here is derived from an EMBL/GenBank/DDBJ whole genome shotgun (WGS) entry which is preliminary data.</text>
</comment>
<sequence>MSNDRSKTGTGPATPQGPTRNTLDTDGMLSEWGARLFYPIPKGKGGGGGGKLPLLTTVAALTAVMSAGEVRSRVRSTVSPGATQVMVKITGGGRGMKAIAAHFRYIGRQGKEEVGGKGKTLEIEDERGEKTQGRDGLVRLADEWRVAGAYIDDDSPRREAFNIVFSMPVGTPPEAVRAATAEAARELFEGHKYVFVMHEDQGAPHVHLSVRADRYDGVRLSPRKADLDRWRAVFARNLQDRGVNAVASRQPVRAVNRNYRKLWEERAAGRGQLTRQRPAQRTSARALAVRVEAIRAWEQIARALASSNDPADLRLAVEAVRYLAEIAPGGQVAAREAAKSAQRSESERTGSGQQSPGARPERDRRSDR</sequence>
<dbReference type="Proteomes" id="UP000301751">
    <property type="component" value="Unassembled WGS sequence"/>
</dbReference>
<feature type="region of interest" description="Disordered" evidence="1">
    <location>
        <begin position="330"/>
        <end position="368"/>
    </location>
</feature>
<dbReference type="OrthoDB" id="7173932at2"/>
<accession>A0A480AV45</accession>
<dbReference type="Gene3D" id="3.30.930.30">
    <property type="match status" value="1"/>
</dbReference>
<dbReference type="RefSeq" id="WP_137735259.1">
    <property type="nucleotide sequence ID" value="NZ_BJCL01000017.1"/>
</dbReference>
<name>A0A480AV45_9BURK</name>
<evidence type="ECO:0000313" key="4">
    <source>
        <dbReference type="Proteomes" id="UP000301751"/>
    </source>
</evidence>
<dbReference type="EMBL" id="BJCL01000017">
    <property type="protein sequence ID" value="GCL65559.1"/>
    <property type="molecule type" value="Genomic_DNA"/>
</dbReference>
<protein>
    <recommendedName>
        <fullName evidence="2">MobA/VirD2-like nuclease domain-containing protein</fullName>
    </recommendedName>
</protein>
<feature type="domain" description="MobA/VirD2-like nuclease" evidence="2">
    <location>
        <begin position="157"/>
        <end position="241"/>
    </location>
</feature>
<feature type="compositionally biased region" description="Basic and acidic residues" evidence="1">
    <location>
        <begin position="336"/>
        <end position="348"/>
    </location>
</feature>
<feature type="compositionally biased region" description="Low complexity" evidence="1">
    <location>
        <begin position="8"/>
        <end position="19"/>
    </location>
</feature>
<proteinExistence type="predicted"/>
<keyword evidence="4" id="KW-1185">Reference proteome</keyword>
<evidence type="ECO:0000313" key="3">
    <source>
        <dbReference type="EMBL" id="GCL65559.1"/>
    </source>
</evidence>
<evidence type="ECO:0000259" key="2">
    <source>
        <dbReference type="Pfam" id="PF03432"/>
    </source>
</evidence>
<dbReference type="InterPro" id="IPR005094">
    <property type="entry name" value="Endonuclease_MobA/VirD2"/>
</dbReference>
<gene>
    <name evidence="3" type="ORF">AQPW35_46400</name>
</gene>
<evidence type="ECO:0000256" key="1">
    <source>
        <dbReference type="SAM" id="MobiDB-lite"/>
    </source>
</evidence>
<feature type="region of interest" description="Disordered" evidence="1">
    <location>
        <begin position="1"/>
        <end position="26"/>
    </location>
</feature>